<evidence type="ECO:0000313" key="2">
    <source>
        <dbReference type="Proteomes" id="UP001075461"/>
    </source>
</evidence>
<organism evidence="1 2">
    <name type="scientific">Campylobacter ureolyticus</name>
    <dbReference type="NCBI Taxonomy" id="827"/>
    <lineage>
        <taxon>Bacteria</taxon>
        <taxon>Pseudomonadati</taxon>
        <taxon>Campylobacterota</taxon>
        <taxon>Epsilonproteobacteria</taxon>
        <taxon>Campylobacterales</taxon>
        <taxon>Campylobacteraceae</taxon>
        <taxon>Campylobacter</taxon>
    </lineage>
</organism>
<accession>A0A9Q4KQK9</accession>
<dbReference type="InterPro" id="IPR012340">
    <property type="entry name" value="NA-bd_OB-fold"/>
</dbReference>
<dbReference type="AlphaFoldDB" id="A0A9Q4KQK9"/>
<dbReference type="RefSeq" id="WP_269480588.1">
    <property type="nucleotide sequence ID" value="NZ_JAPXGH010000015.1"/>
</dbReference>
<sequence>MNGVIKTYLDSGGFISGTDENNYYFSKKDFSDEFQVGDFVKFEPGLGKKGYYAKEVKLKASFMYKTSNEIVISIDKDEIDDYKMVDVLNFIKLGEENLVL</sequence>
<dbReference type="EMBL" id="JAPXGP010000007">
    <property type="protein sequence ID" value="MCZ6162347.1"/>
    <property type="molecule type" value="Genomic_DNA"/>
</dbReference>
<reference evidence="1" key="1">
    <citation type="submission" date="2022-12" db="EMBL/GenBank/DDBJ databases">
        <title>Species Delineation and Comparative Genomics within the Campylobacter ureolyticus Complex.</title>
        <authorList>
            <person name="Maki J."/>
            <person name="Howard M."/>
            <person name="Connelly S."/>
            <person name="Hardy D.J."/>
            <person name="Cameron A."/>
        </authorList>
    </citation>
    <scope>NUCLEOTIDE SEQUENCE</scope>
    <source>
        <strain evidence="1">URMC_786</strain>
    </source>
</reference>
<dbReference type="SUPFAM" id="SSF50249">
    <property type="entry name" value="Nucleic acid-binding proteins"/>
    <property type="match status" value="1"/>
</dbReference>
<gene>
    <name evidence="1" type="ORF">O6B92_08390</name>
</gene>
<dbReference type="Gene3D" id="2.40.50.140">
    <property type="entry name" value="Nucleic acid-binding proteins"/>
    <property type="match status" value="1"/>
</dbReference>
<proteinExistence type="predicted"/>
<name>A0A9Q4KQK9_9BACT</name>
<comment type="caution">
    <text evidence="1">The sequence shown here is derived from an EMBL/GenBank/DDBJ whole genome shotgun (WGS) entry which is preliminary data.</text>
</comment>
<protein>
    <recommendedName>
        <fullName evidence="3">Cold shock domain-containing protein</fullName>
    </recommendedName>
</protein>
<evidence type="ECO:0000313" key="1">
    <source>
        <dbReference type="EMBL" id="MCZ6162347.1"/>
    </source>
</evidence>
<evidence type="ECO:0008006" key="3">
    <source>
        <dbReference type="Google" id="ProtNLM"/>
    </source>
</evidence>
<dbReference type="Proteomes" id="UP001075461">
    <property type="component" value="Unassembled WGS sequence"/>
</dbReference>